<dbReference type="PANTHER" id="PTHR33121">
    <property type="entry name" value="CYCLIC DI-GMP PHOSPHODIESTERASE PDEF"/>
    <property type="match status" value="1"/>
</dbReference>
<dbReference type="RefSeq" id="WP_200378442.1">
    <property type="nucleotide sequence ID" value="NZ_NRRU01000027.1"/>
</dbReference>
<evidence type="ECO:0000313" key="5">
    <source>
        <dbReference type="Proteomes" id="UP001041814"/>
    </source>
</evidence>
<gene>
    <name evidence="4" type="ORF">CKO43_08970</name>
</gene>
<dbReference type="InterPro" id="IPR035919">
    <property type="entry name" value="EAL_sf"/>
</dbReference>
<dbReference type="Gene3D" id="3.20.20.450">
    <property type="entry name" value="EAL domain"/>
    <property type="match status" value="1"/>
</dbReference>
<dbReference type="SUPFAM" id="SSF141868">
    <property type="entry name" value="EAL domain-like"/>
    <property type="match status" value="1"/>
</dbReference>
<keyword evidence="5" id="KW-1185">Reference proteome</keyword>
<feature type="domain" description="EAL" evidence="3">
    <location>
        <begin position="147"/>
        <end position="399"/>
    </location>
</feature>
<dbReference type="PROSITE" id="PS50883">
    <property type="entry name" value="EAL"/>
    <property type="match status" value="1"/>
</dbReference>
<organism evidence="4 5">
    <name type="scientific">Rubrivivax gelatinosus</name>
    <name type="common">Rhodocyclus gelatinosus</name>
    <name type="synonym">Rhodopseudomonas gelatinosa</name>
    <dbReference type="NCBI Taxonomy" id="28068"/>
    <lineage>
        <taxon>Bacteria</taxon>
        <taxon>Pseudomonadati</taxon>
        <taxon>Pseudomonadota</taxon>
        <taxon>Betaproteobacteria</taxon>
        <taxon>Burkholderiales</taxon>
        <taxon>Sphaerotilaceae</taxon>
        <taxon>Rubrivivax</taxon>
    </lineage>
</organism>
<proteinExistence type="predicted"/>
<dbReference type="EMBL" id="NRRU01000027">
    <property type="protein sequence ID" value="MBK1712909.1"/>
    <property type="molecule type" value="Genomic_DNA"/>
</dbReference>
<dbReference type="CDD" id="cd01948">
    <property type="entry name" value="EAL"/>
    <property type="match status" value="1"/>
</dbReference>
<dbReference type="Pfam" id="PF00563">
    <property type="entry name" value="EAL"/>
    <property type="match status" value="1"/>
</dbReference>
<protein>
    <submittedName>
        <fullName evidence="4">Diguanylate cyclase</fullName>
    </submittedName>
</protein>
<feature type="domain" description="Response regulatory" evidence="2">
    <location>
        <begin position="10"/>
        <end position="132"/>
    </location>
</feature>
<dbReference type="Proteomes" id="UP001041814">
    <property type="component" value="Unassembled WGS sequence"/>
</dbReference>
<reference evidence="4" key="2">
    <citation type="journal article" date="2020" name="Microorganisms">
        <title>Osmotic Adaptation and Compatible Solute Biosynthesis of Phototrophic Bacteria as Revealed from Genome Analyses.</title>
        <authorList>
            <person name="Imhoff J.F."/>
            <person name="Rahn T."/>
            <person name="Kunzel S."/>
            <person name="Keller A."/>
            <person name="Neulinger S.C."/>
        </authorList>
    </citation>
    <scope>NUCLEOTIDE SEQUENCE</scope>
    <source>
        <strain evidence="4">IM 151</strain>
    </source>
</reference>
<dbReference type="Pfam" id="PF00072">
    <property type="entry name" value="Response_reg"/>
    <property type="match status" value="1"/>
</dbReference>
<name>A0ABS1DU56_RUBGE</name>
<dbReference type="InterPro" id="IPR001789">
    <property type="entry name" value="Sig_transdc_resp-reg_receiver"/>
</dbReference>
<evidence type="ECO:0000256" key="1">
    <source>
        <dbReference type="PROSITE-ProRule" id="PRU00169"/>
    </source>
</evidence>
<keyword evidence="1" id="KW-0597">Phosphoprotein</keyword>
<dbReference type="InterPro" id="IPR001633">
    <property type="entry name" value="EAL_dom"/>
</dbReference>
<evidence type="ECO:0000313" key="4">
    <source>
        <dbReference type="EMBL" id="MBK1712909.1"/>
    </source>
</evidence>
<dbReference type="PROSITE" id="PS50110">
    <property type="entry name" value="RESPONSE_REGULATORY"/>
    <property type="match status" value="1"/>
</dbReference>
<evidence type="ECO:0000259" key="2">
    <source>
        <dbReference type="PROSITE" id="PS50110"/>
    </source>
</evidence>
<feature type="modified residue" description="4-aspartylphosphate" evidence="1">
    <location>
        <position position="62"/>
    </location>
</feature>
<reference evidence="4" key="1">
    <citation type="submission" date="2017-08" db="EMBL/GenBank/DDBJ databases">
        <authorList>
            <person name="Imhoff J.F."/>
            <person name="Rahn T."/>
            <person name="Kuenzel S."/>
            <person name="Neulinger S.C."/>
        </authorList>
    </citation>
    <scope>NUCLEOTIDE SEQUENCE</scope>
    <source>
        <strain evidence="4">IM 151</strain>
    </source>
</reference>
<dbReference type="InterPro" id="IPR050706">
    <property type="entry name" value="Cyclic-di-GMP_PDE-like"/>
</dbReference>
<evidence type="ECO:0000259" key="3">
    <source>
        <dbReference type="PROSITE" id="PS50883"/>
    </source>
</evidence>
<dbReference type="SMART" id="SM00052">
    <property type="entry name" value="EAL"/>
    <property type="match status" value="1"/>
</dbReference>
<accession>A0ABS1DU56</accession>
<dbReference type="InterPro" id="IPR011006">
    <property type="entry name" value="CheY-like_superfamily"/>
</dbReference>
<dbReference type="SMART" id="SM00448">
    <property type="entry name" value="REC"/>
    <property type="match status" value="1"/>
</dbReference>
<comment type="caution">
    <text evidence="4">The sequence shown here is derived from an EMBL/GenBank/DDBJ whole genome shotgun (WGS) entry which is preliminary data.</text>
</comment>
<dbReference type="PANTHER" id="PTHR33121:SF79">
    <property type="entry name" value="CYCLIC DI-GMP PHOSPHODIESTERASE PDED-RELATED"/>
    <property type="match status" value="1"/>
</dbReference>
<sequence length="414" mass="44005">MSSPTPPVASLLVVDDSAVQRERTVQTCRELGVPLIYEAASGAEALALLRHLVLTPDLMIVDLEMPGMDGIELIQQLLPQGLALPLIVASGQEKAVIDSVETLACHLGLAVLPGLKKPLSTAALGAALAELGSRTAAATSPPVAPGPAIDAQALAAAIADGSIGVHYQPKVDMRTGIVRGVEALARWPHGGGFVPPDRFVALPESEGLIHALTLSVLRQALAQAADWNAHGLRLSMAVNLSPRLLDRAQLVQEVTDLVAEHGLRPDQVVLEITESSVVDCMGAALGVLARLRLKGFGLSIDDYGTGFSSLQQLARIPFTELKIDRSFVHGALQRRNLRVILRSALDMARQLGLVTVAEGVETLEDWRLLQALGCSVGQGHLIARAMPADELPAWLRRHQSILHELRAEAANETL</sequence>
<dbReference type="Gene3D" id="3.40.50.2300">
    <property type="match status" value="1"/>
</dbReference>
<dbReference type="SUPFAM" id="SSF52172">
    <property type="entry name" value="CheY-like"/>
    <property type="match status" value="1"/>
</dbReference>